<dbReference type="InterPro" id="IPR007267">
    <property type="entry name" value="GtrA_DPMS_TM"/>
</dbReference>
<proteinExistence type="inferred from homology"/>
<dbReference type="OrthoDB" id="8454931at2"/>
<evidence type="ECO:0000313" key="8">
    <source>
        <dbReference type="EMBL" id="SON55059.1"/>
    </source>
</evidence>
<feature type="transmembrane region" description="Helical" evidence="6">
    <location>
        <begin position="20"/>
        <end position="40"/>
    </location>
</feature>
<comment type="similarity">
    <text evidence="2">Belongs to the GtrA family.</text>
</comment>
<dbReference type="RefSeq" id="WP_099555627.1">
    <property type="nucleotide sequence ID" value="NZ_LT960614.1"/>
</dbReference>
<keyword evidence="5 6" id="KW-0472">Membrane</keyword>
<evidence type="ECO:0000259" key="7">
    <source>
        <dbReference type="Pfam" id="PF04138"/>
    </source>
</evidence>
<dbReference type="PANTHER" id="PTHR38459">
    <property type="entry name" value="PROPHAGE BACTOPRENOL-LINKED GLUCOSE TRANSLOCASE HOMOLOG"/>
    <property type="match status" value="1"/>
</dbReference>
<evidence type="ECO:0000256" key="6">
    <source>
        <dbReference type="SAM" id="Phobius"/>
    </source>
</evidence>
<dbReference type="PANTHER" id="PTHR38459:SF1">
    <property type="entry name" value="PROPHAGE BACTOPRENOL-LINKED GLUCOSE TRANSLOCASE HOMOLOG"/>
    <property type="match status" value="1"/>
</dbReference>
<dbReference type="GO" id="GO:0005886">
    <property type="term" value="C:plasma membrane"/>
    <property type="evidence" value="ECO:0007669"/>
    <property type="project" value="TreeGrafter"/>
</dbReference>
<dbReference type="InterPro" id="IPR051401">
    <property type="entry name" value="GtrA_CellWall_Glycosyl"/>
</dbReference>
<evidence type="ECO:0000256" key="5">
    <source>
        <dbReference type="ARBA" id="ARBA00023136"/>
    </source>
</evidence>
<protein>
    <submittedName>
        <fullName evidence="8">GtrA-like protein</fullName>
    </submittedName>
</protein>
<name>A0A2C9D4E9_9HYPH</name>
<dbReference type="EMBL" id="LT960614">
    <property type="protein sequence ID" value="SON55059.1"/>
    <property type="molecule type" value="Genomic_DNA"/>
</dbReference>
<dbReference type="AlphaFoldDB" id="A0A2C9D4E9"/>
<gene>
    <name evidence="8" type="ORF">HDIA_1518</name>
</gene>
<sequence>MGKFSGLSLQRHAVILTQALRYAIVGGGATVVHVAVYYVASASGLLVPLVANFLGYLSGVAVSYIGHSNWSFAGHGRRDNHLRNGSRFILVSLSGLALNSFWVWLVTDYLAAPLWLPIPLIVCVTPAVLFVLMRWLVFS</sequence>
<dbReference type="Pfam" id="PF04138">
    <property type="entry name" value="GtrA_DPMS_TM"/>
    <property type="match status" value="1"/>
</dbReference>
<feature type="transmembrane region" description="Helical" evidence="6">
    <location>
        <begin position="88"/>
        <end position="106"/>
    </location>
</feature>
<keyword evidence="9" id="KW-1185">Reference proteome</keyword>
<evidence type="ECO:0000256" key="2">
    <source>
        <dbReference type="ARBA" id="ARBA00009399"/>
    </source>
</evidence>
<keyword evidence="4 6" id="KW-1133">Transmembrane helix</keyword>
<evidence type="ECO:0000256" key="1">
    <source>
        <dbReference type="ARBA" id="ARBA00004141"/>
    </source>
</evidence>
<organism evidence="8 9">
    <name type="scientific">Hartmannibacter diazotrophicus</name>
    <dbReference type="NCBI Taxonomy" id="1482074"/>
    <lineage>
        <taxon>Bacteria</taxon>
        <taxon>Pseudomonadati</taxon>
        <taxon>Pseudomonadota</taxon>
        <taxon>Alphaproteobacteria</taxon>
        <taxon>Hyphomicrobiales</taxon>
        <taxon>Pleomorphomonadaceae</taxon>
        <taxon>Hartmannibacter</taxon>
    </lineage>
</organism>
<feature type="transmembrane region" description="Helical" evidence="6">
    <location>
        <begin position="46"/>
        <end position="67"/>
    </location>
</feature>
<evidence type="ECO:0000313" key="9">
    <source>
        <dbReference type="Proteomes" id="UP000223606"/>
    </source>
</evidence>
<feature type="domain" description="GtrA/DPMS transmembrane" evidence="7">
    <location>
        <begin position="21"/>
        <end position="138"/>
    </location>
</feature>
<dbReference type="Proteomes" id="UP000223606">
    <property type="component" value="Chromosome 1"/>
</dbReference>
<comment type="subcellular location">
    <subcellularLocation>
        <location evidence="1">Membrane</location>
        <topology evidence="1">Multi-pass membrane protein</topology>
    </subcellularLocation>
</comment>
<reference evidence="9" key="1">
    <citation type="submission" date="2017-09" db="EMBL/GenBank/DDBJ databases">
        <title>Genome sequence of Nannocystis excedens DSM 71.</title>
        <authorList>
            <person name="Blom J."/>
        </authorList>
    </citation>
    <scope>NUCLEOTIDE SEQUENCE [LARGE SCALE GENOMIC DNA]</scope>
    <source>
        <strain evidence="9">type strain: E19</strain>
    </source>
</reference>
<evidence type="ECO:0000256" key="4">
    <source>
        <dbReference type="ARBA" id="ARBA00022989"/>
    </source>
</evidence>
<evidence type="ECO:0000256" key="3">
    <source>
        <dbReference type="ARBA" id="ARBA00022692"/>
    </source>
</evidence>
<dbReference type="GO" id="GO:0000271">
    <property type="term" value="P:polysaccharide biosynthetic process"/>
    <property type="evidence" value="ECO:0007669"/>
    <property type="project" value="InterPro"/>
</dbReference>
<keyword evidence="3 6" id="KW-0812">Transmembrane</keyword>
<dbReference type="KEGG" id="hdi:HDIA_1518"/>
<accession>A0A2C9D4E9</accession>
<feature type="transmembrane region" description="Helical" evidence="6">
    <location>
        <begin position="118"/>
        <end position="137"/>
    </location>
</feature>